<dbReference type="RefSeq" id="WP_154561652.1">
    <property type="nucleotide sequence ID" value="NZ_VUMG01000001.1"/>
</dbReference>
<gene>
    <name evidence="3" type="ORF">FYJ43_02660</name>
</gene>
<accession>A0A7K0J4V3</accession>
<feature type="region of interest" description="Disordered" evidence="1">
    <location>
        <begin position="228"/>
        <end position="254"/>
    </location>
</feature>
<keyword evidence="2" id="KW-0472">Membrane</keyword>
<dbReference type="EMBL" id="VUMG01000001">
    <property type="protein sequence ID" value="MSS44970.1"/>
    <property type="molecule type" value="Genomic_DNA"/>
</dbReference>
<protein>
    <submittedName>
        <fullName evidence="3">DUF969 domain-containing protein</fullName>
    </submittedName>
</protein>
<evidence type="ECO:0000256" key="1">
    <source>
        <dbReference type="SAM" id="MobiDB-lite"/>
    </source>
</evidence>
<feature type="transmembrane region" description="Helical" evidence="2">
    <location>
        <begin position="48"/>
        <end position="69"/>
    </location>
</feature>
<dbReference type="InterPro" id="IPR010374">
    <property type="entry name" value="DUF969"/>
</dbReference>
<feature type="transmembrane region" description="Helical" evidence="2">
    <location>
        <begin position="190"/>
        <end position="212"/>
    </location>
</feature>
<comment type="caution">
    <text evidence="3">The sequence shown here is derived from an EMBL/GenBank/DDBJ whole genome shotgun (WGS) entry which is preliminary data.</text>
</comment>
<reference evidence="3 4" key="1">
    <citation type="submission" date="2019-08" db="EMBL/GenBank/DDBJ databases">
        <title>In-depth cultivation of the pig gut microbiome towards novel bacterial diversity and tailored functional studies.</title>
        <authorList>
            <person name="Wylensek D."/>
            <person name="Hitch T.C.A."/>
            <person name="Clavel T."/>
        </authorList>
    </citation>
    <scope>NUCLEOTIDE SEQUENCE [LARGE SCALE GENOMIC DNA]</scope>
    <source>
        <strain evidence="3 4">WCA-380-WT-3A</strain>
    </source>
</reference>
<feature type="transmembrane region" description="Helical" evidence="2">
    <location>
        <begin position="156"/>
        <end position="178"/>
    </location>
</feature>
<keyword evidence="2" id="KW-1133">Transmembrane helix</keyword>
<organism evidence="3 4">
    <name type="scientific">Cutibacterium porci</name>
    <dbReference type="NCBI Taxonomy" id="2605781"/>
    <lineage>
        <taxon>Bacteria</taxon>
        <taxon>Bacillati</taxon>
        <taxon>Actinomycetota</taxon>
        <taxon>Actinomycetes</taxon>
        <taxon>Propionibacteriales</taxon>
        <taxon>Propionibacteriaceae</taxon>
        <taxon>Cutibacterium</taxon>
    </lineage>
</organism>
<name>A0A7K0J4V3_9ACTN</name>
<sequence>MWVLLAVAIVVIGFALRLNAMLVVAAAGIAAGLIAGMSPVKIIETFGTGFASSRSVTVFIVVLPVIGLLERHGLMQQAGRLMSKMKSMTAGKLLTVYLAVRQITAALGLSSIGGPAQAVRPLVVPMAEAAAQRTHPRYTHKMRERLRSYASSADTIGLFFGEDVFIAIGSILLITGFVDATYNLKLEALQIALWAIPTAICAFLIHAPRLWLLDRKLAKMAAEGGDDVDVDTTLEPGHTVSLPSGGNPEQEDNQ</sequence>
<proteinExistence type="predicted"/>
<dbReference type="Pfam" id="PF06149">
    <property type="entry name" value="DUF969"/>
    <property type="match status" value="1"/>
</dbReference>
<keyword evidence="2" id="KW-0812">Transmembrane</keyword>
<evidence type="ECO:0000313" key="4">
    <source>
        <dbReference type="Proteomes" id="UP000466104"/>
    </source>
</evidence>
<dbReference type="Proteomes" id="UP000466104">
    <property type="component" value="Unassembled WGS sequence"/>
</dbReference>
<keyword evidence="4" id="KW-1185">Reference proteome</keyword>
<evidence type="ECO:0000313" key="3">
    <source>
        <dbReference type="EMBL" id="MSS44970.1"/>
    </source>
</evidence>
<evidence type="ECO:0000256" key="2">
    <source>
        <dbReference type="SAM" id="Phobius"/>
    </source>
</evidence>
<dbReference type="AlphaFoldDB" id="A0A7K0J4V3"/>